<comment type="caution">
    <text evidence="1">The sequence shown here is derived from an EMBL/GenBank/DDBJ whole genome shotgun (WGS) entry which is preliminary data.</text>
</comment>
<proteinExistence type="predicted"/>
<dbReference type="AlphaFoldDB" id="A0A3M7TJR6"/>
<organism evidence="1 2">
    <name type="scientific">Chryseobacterium nematophagum</name>
    <dbReference type="NCBI Taxonomy" id="2305228"/>
    <lineage>
        <taxon>Bacteria</taxon>
        <taxon>Pseudomonadati</taxon>
        <taxon>Bacteroidota</taxon>
        <taxon>Flavobacteriia</taxon>
        <taxon>Flavobacteriales</taxon>
        <taxon>Weeksellaceae</taxon>
        <taxon>Chryseobacterium group</taxon>
        <taxon>Chryseobacterium</taxon>
    </lineage>
</organism>
<sequence>MQFIKISSNTECSCLNDSYADLTNMFVRKVRKAPDMKDADFKNHFERDKTPEKNTCDEICGFHGVSIEIWNDSSSKALLEKYLYTAGISPKHKNNLSVFKLKENAGLVKHTPHQVEFNEYHYDFYKEDSFTVDRLELIEMIPIIPNQDA</sequence>
<dbReference type="Proteomes" id="UP000278775">
    <property type="component" value="Unassembled WGS sequence"/>
</dbReference>
<reference evidence="1 2" key="1">
    <citation type="submission" date="2018-08" db="EMBL/GenBank/DDBJ databases">
        <title>Chryseobacterium nematophagum: a novel matrix digesting pathogen of nematodes.</title>
        <authorList>
            <person name="Page A."/>
            <person name="Roberts M."/>
            <person name="Felix M.-A."/>
            <person name="Weir W."/>
        </authorList>
    </citation>
    <scope>NUCLEOTIDE SEQUENCE [LARGE SCALE GENOMIC DNA]</scope>
    <source>
        <strain evidence="1 2">JUb129</strain>
    </source>
</reference>
<accession>A0A3M7TJR6</accession>
<protein>
    <submittedName>
        <fullName evidence="1">Uncharacterized protein</fullName>
    </submittedName>
</protein>
<evidence type="ECO:0000313" key="2">
    <source>
        <dbReference type="Proteomes" id="UP000278775"/>
    </source>
</evidence>
<evidence type="ECO:0000313" key="1">
    <source>
        <dbReference type="EMBL" id="RNA63518.1"/>
    </source>
</evidence>
<dbReference type="EMBL" id="QWIU01000002">
    <property type="protein sequence ID" value="RNA63518.1"/>
    <property type="molecule type" value="Genomic_DNA"/>
</dbReference>
<name>A0A3M7TJR6_9FLAO</name>
<gene>
    <name evidence="1" type="ORF">D1631_17170</name>
</gene>